<dbReference type="AlphaFoldDB" id="V4N6C3"/>
<keyword evidence="1" id="KW-0694">RNA-binding</keyword>
<dbReference type="SMART" id="SM00439">
    <property type="entry name" value="BAH"/>
    <property type="match status" value="1"/>
</dbReference>
<feature type="domain" description="RRM" evidence="3">
    <location>
        <begin position="544"/>
        <end position="627"/>
    </location>
</feature>
<evidence type="ECO:0000256" key="1">
    <source>
        <dbReference type="PROSITE-ProRule" id="PRU00176"/>
    </source>
</evidence>
<dbReference type="SUPFAM" id="SSF54928">
    <property type="entry name" value="RNA-binding domain, RBD"/>
    <property type="match status" value="1"/>
</dbReference>
<dbReference type="eggNOG" id="ENOG502QSH0">
    <property type="taxonomic scope" value="Eukaryota"/>
</dbReference>
<dbReference type="InterPro" id="IPR043151">
    <property type="entry name" value="BAH_sf"/>
</dbReference>
<dbReference type="PROSITE" id="PS50102">
    <property type="entry name" value="RRM"/>
    <property type="match status" value="1"/>
</dbReference>
<dbReference type="OMA" id="KIWQQNQ"/>
<proteinExistence type="predicted"/>
<protein>
    <recommendedName>
        <fullName evidence="7">BAH domain-containing protein</fullName>
    </recommendedName>
</protein>
<dbReference type="InterPro" id="IPR000504">
    <property type="entry name" value="RRM_dom"/>
</dbReference>
<evidence type="ECO:0000259" key="4">
    <source>
        <dbReference type="PROSITE" id="PS51038"/>
    </source>
</evidence>
<dbReference type="Proteomes" id="UP000030689">
    <property type="component" value="Unassembled WGS sequence"/>
</dbReference>
<dbReference type="KEGG" id="eus:EUTSA_v10012816mg"/>
<sequence>MEESAGADEGLEFKWGKKRGVGGTNKEVQFYESFTFDGDDYCLYDCVLVGDANEPEGEPFVGKIIKIWEHTNKRFKNPRKVKILWFIKPSEISPDVLKGVPDLLPNELFLASGEGVGVANVNKLEAIWGKCSVLCISKDKRNPQPADEKIKSADFVFRRAFDVGSLKFLNTIDDKIAGVDVKFIFNRAGSKKEETAVQKIEADRNGNLDSLKPNGLPACGSVRKTEDNSIESSDCRGSSYDRKEGKEKGLIQLATKESTLAEEKSNKDSGVQEGTAHKERDSCEASGSMGNHCDGKAQDSEVKKQFTKQKSMPPEERYSNTCEASGSSVNHSNAKKAQVNDVRKQLTKQKSMPAEERYSRESNDRPQKKQKLDGCVTVPDGRNTNMMQNTSSAGKGDRESFKRPRDKVTGDGVSPEKPSFVKKKRDLGVSVSEGKDANIATEKVLSKKPSFDGRLLKRAEDNMLADDYKRNYQVIEVSRKPEAFLDARIWFCKNLILKVAVLFYSPPLRMLNYLFGSNLNLLLNLLNHGQPWEESMREAEKEARLVLLQNLDPTFTSDEVQDIVYSALNEQCTARIIERTSVIISHFGQALVIFNSREAAQRAIVRLDEGCLLLSNGRPLVAAFAKINPPGKPPSFCGHIKPLKTQMRRETRDTVATSHCSQPNTLEYEMAMEWCLHQAKSDHALKAVSKRQLEERKSLRINFKPKLP</sequence>
<feature type="compositionally biased region" description="Polar residues" evidence="2">
    <location>
        <begin position="382"/>
        <end position="393"/>
    </location>
</feature>
<dbReference type="InterPro" id="IPR001025">
    <property type="entry name" value="BAH_dom"/>
</dbReference>
<dbReference type="GO" id="GO:0003682">
    <property type="term" value="F:chromatin binding"/>
    <property type="evidence" value="ECO:0007669"/>
    <property type="project" value="InterPro"/>
</dbReference>
<feature type="compositionally biased region" description="Basic and acidic residues" evidence="2">
    <location>
        <begin position="239"/>
        <end position="249"/>
    </location>
</feature>
<feature type="region of interest" description="Disordered" evidence="2">
    <location>
        <begin position="205"/>
        <end position="427"/>
    </location>
</feature>
<dbReference type="GO" id="GO:0003723">
    <property type="term" value="F:RNA binding"/>
    <property type="evidence" value="ECO:0007669"/>
    <property type="project" value="UniProtKB-UniRule"/>
</dbReference>
<evidence type="ECO:0000313" key="6">
    <source>
        <dbReference type="Proteomes" id="UP000030689"/>
    </source>
</evidence>
<feature type="compositionally biased region" description="Basic and acidic residues" evidence="2">
    <location>
        <begin position="353"/>
        <end position="372"/>
    </location>
</feature>
<organism evidence="5 6">
    <name type="scientific">Eutrema salsugineum</name>
    <name type="common">Saltwater cress</name>
    <name type="synonym">Sisymbrium salsugineum</name>
    <dbReference type="NCBI Taxonomy" id="72664"/>
    <lineage>
        <taxon>Eukaryota</taxon>
        <taxon>Viridiplantae</taxon>
        <taxon>Streptophyta</taxon>
        <taxon>Embryophyta</taxon>
        <taxon>Tracheophyta</taxon>
        <taxon>Spermatophyta</taxon>
        <taxon>Magnoliopsida</taxon>
        <taxon>eudicotyledons</taxon>
        <taxon>Gunneridae</taxon>
        <taxon>Pentapetalae</taxon>
        <taxon>rosids</taxon>
        <taxon>malvids</taxon>
        <taxon>Brassicales</taxon>
        <taxon>Brassicaceae</taxon>
        <taxon>Eutremeae</taxon>
        <taxon>Eutrema</taxon>
    </lineage>
</organism>
<dbReference type="FunFam" id="2.30.30.490:FF:000017">
    <property type="entry name" value="Bromo-adjacent homology (BAH) domain-containing protein"/>
    <property type="match status" value="1"/>
</dbReference>
<keyword evidence="6" id="KW-1185">Reference proteome</keyword>
<dbReference type="Gene3D" id="2.30.30.490">
    <property type="match status" value="1"/>
</dbReference>
<dbReference type="PANTHER" id="PTHR47073">
    <property type="entry name" value="PROTEIN ANTI-SILENCING 1"/>
    <property type="match status" value="1"/>
</dbReference>
<dbReference type="Gramene" id="ESQ41106">
    <property type="protein sequence ID" value="ESQ41106"/>
    <property type="gene ID" value="EUTSA_v10012816mg"/>
</dbReference>
<dbReference type="PANTHER" id="PTHR47073:SF2">
    <property type="entry name" value="PROTEIN ANTI-SILENCING 1"/>
    <property type="match status" value="1"/>
</dbReference>
<feature type="domain" description="BAH" evidence="4">
    <location>
        <begin position="39"/>
        <end position="172"/>
    </location>
</feature>
<feature type="compositionally biased region" description="Basic and acidic residues" evidence="2">
    <location>
        <begin position="293"/>
        <end position="304"/>
    </location>
</feature>
<evidence type="ECO:0000256" key="2">
    <source>
        <dbReference type="SAM" id="MobiDB-lite"/>
    </source>
</evidence>
<name>V4N6C3_EUTSA</name>
<reference evidence="5 6" key="1">
    <citation type="journal article" date="2013" name="Front. Plant Sci.">
        <title>The Reference Genome of the Halophytic Plant Eutrema salsugineum.</title>
        <authorList>
            <person name="Yang R."/>
            <person name="Jarvis D.E."/>
            <person name="Chen H."/>
            <person name="Beilstein M.A."/>
            <person name="Grimwood J."/>
            <person name="Jenkins J."/>
            <person name="Shu S."/>
            <person name="Prochnik S."/>
            <person name="Xin M."/>
            <person name="Ma C."/>
            <person name="Schmutz J."/>
            <person name="Wing R.A."/>
            <person name="Mitchell-Olds T."/>
            <person name="Schumaker K.S."/>
            <person name="Wang X."/>
        </authorList>
    </citation>
    <scope>NUCLEOTIDE SEQUENCE [LARGE SCALE GENOMIC DNA]</scope>
</reference>
<feature type="compositionally biased region" description="Basic and acidic residues" evidence="2">
    <location>
        <begin position="395"/>
        <end position="409"/>
    </location>
</feature>
<dbReference type="STRING" id="72664.V4N6C3"/>
<dbReference type="Gene3D" id="3.30.70.330">
    <property type="match status" value="1"/>
</dbReference>
<dbReference type="InterPro" id="IPR035979">
    <property type="entry name" value="RBD_domain_sf"/>
</dbReference>
<feature type="compositionally biased region" description="Polar residues" evidence="2">
    <location>
        <begin position="319"/>
        <end position="332"/>
    </location>
</feature>
<evidence type="ECO:0008006" key="7">
    <source>
        <dbReference type="Google" id="ProtNLM"/>
    </source>
</evidence>
<dbReference type="InterPro" id="IPR012677">
    <property type="entry name" value="Nucleotide-bd_a/b_plait_sf"/>
</dbReference>
<evidence type="ECO:0000259" key="3">
    <source>
        <dbReference type="PROSITE" id="PS50102"/>
    </source>
</evidence>
<dbReference type="EMBL" id="KI517464">
    <property type="protein sequence ID" value="ESQ41106.1"/>
    <property type="molecule type" value="Genomic_DNA"/>
</dbReference>
<accession>V4N6C3</accession>
<evidence type="ECO:0000313" key="5">
    <source>
        <dbReference type="EMBL" id="ESQ41106.1"/>
    </source>
</evidence>
<dbReference type="Pfam" id="PF01426">
    <property type="entry name" value="BAH"/>
    <property type="match status" value="1"/>
</dbReference>
<dbReference type="PROSITE" id="PS51038">
    <property type="entry name" value="BAH"/>
    <property type="match status" value="1"/>
</dbReference>
<gene>
    <name evidence="5" type="ORF">EUTSA_v10012816mg</name>
</gene>